<evidence type="ECO:0000313" key="3">
    <source>
        <dbReference type="Proteomes" id="UP000319852"/>
    </source>
</evidence>
<name>A0A517MYQ5_9BACT</name>
<gene>
    <name evidence="2" type="ORF">HG15A2_33560</name>
</gene>
<protein>
    <recommendedName>
        <fullName evidence="1">DUF4261 domain-containing protein</fullName>
    </recommendedName>
</protein>
<evidence type="ECO:0000313" key="2">
    <source>
        <dbReference type="EMBL" id="QDT00021.1"/>
    </source>
</evidence>
<dbReference type="InterPro" id="IPR025357">
    <property type="entry name" value="DUF4261"/>
</dbReference>
<evidence type="ECO:0000259" key="1">
    <source>
        <dbReference type="Pfam" id="PF14080"/>
    </source>
</evidence>
<dbReference type="Proteomes" id="UP000319852">
    <property type="component" value="Chromosome"/>
</dbReference>
<accession>A0A517MYQ5</accession>
<dbReference type="KEGG" id="amob:HG15A2_33560"/>
<keyword evidence="3" id="KW-1185">Reference proteome</keyword>
<dbReference type="AlphaFoldDB" id="A0A517MYQ5"/>
<dbReference type="Pfam" id="PF14080">
    <property type="entry name" value="DUF4261"/>
    <property type="match status" value="1"/>
</dbReference>
<reference evidence="2 3" key="1">
    <citation type="submission" date="2019-02" db="EMBL/GenBank/DDBJ databases">
        <title>Deep-cultivation of Planctomycetes and their phenomic and genomic characterization uncovers novel biology.</title>
        <authorList>
            <person name="Wiegand S."/>
            <person name="Jogler M."/>
            <person name="Boedeker C."/>
            <person name="Pinto D."/>
            <person name="Vollmers J."/>
            <person name="Rivas-Marin E."/>
            <person name="Kohn T."/>
            <person name="Peeters S.H."/>
            <person name="Heuer A."/>
            <person name="Rast P."/>
            <person name="Oberbeckmann S."/>
            <person name="Bunk B."/>
            <person name="Jeske O."/>
            <person name="Meyerdierks A."/>
            <person name="Storesund J.E."/>
            <person name="Kallscheuer N."/>
            <person name="Luecker S."/>
            <person name="Lage O.M."/>
            <person name="Pohl T."/>
            <person name="Merkel B.J."/>
            <person name="Hornburger P."/>
            <person name="Mueller R.-W."/>
            <person name="Bruemmer F."/>
            <person name="Labrenz M."/>
            <person name="Spormann A.M."/>
            <person name="Op den Camp H."/>
            <person name="Overmann J."/>
            <person name="Amann R."/>
            <person name="Jetten M.S.M."/>
            <person name="Mascher T."/>
            <person name="Medema M.H."/>
            <person name="Devos D.P."/>
            <person name="Kaster A.-K."/>
            <person name="Ovreas L."/>
            <person name="Rohde M."/>
            <person name="Galperin M.Y."/>
            <person name="Jogler C."/>
        </authorList>
    </citation>
    <scope>NUCLEOTIDE SEQUENCE [LARGE SCALE GENOMIC DNA]</scope>
    <source>
        <strain evidence="2 3">HG15A2</strain>
    </source>
</reference>
<organism evidence="2 3">
    <name type="scientific">Adhaeretor mobilis</name>
    <dbReference type="NCBI Taxonomy" id="1930276"/>
    <lineage>
        <taxon>Bacteria</taxon>
        <taxon>Pseudomonadati</taxon>
        <taxon>Planctomycetota</taxon>
        <taxon>Planctomycetia</taxon>
        <taxon>Pirellulales</taxon>
        <taxon>Lacipirellulaceae</taxon>
        <taxon>Adhaeretor</taxon>
    </lineage>
</organism>
<proteinExistence type="predicted"/>
<sequence>MPAGAALEQSFQELFPGEVKLTVSSAAERIVICTLGQQADDFTAAITLVEQPVPWQQLEGPCETARYWPEAVATLKDHQAHLMVTLIDEGTKSLDKSIALTQLVAATVAASESATGVFWGPGRLVHPRDGFLGQAEQVQPENLPLFLWIDFRVEKVEADGTETVRLYTTGLEALGQTEIEVDQFNGTPQELLEYAYNIAHYLLIGSKAVEDSHTIGLTDELQAVVTRGPSFLDPELEVLQLRLEVPTE</sequence>
<feature type="domain" description="DUF4261" evidence="1">
    <location>
        <begin position="167"/>
        <end position="241"/>
    </location>
</feature>
<dbReference type="EMBL" id="CP036263">
    <property type="protein sequence ID" value="QDT00021.1"/>
    <property type="molecule type" value="Genomic_DNA"/>
</dbReference>